<keyword evidence="9 12" id="KW-0949">S-adenosyl-L-methionine</keyword>
<dbReference type="NCBIfam" id="TIGR00046">
    <property type="entry name" value="RsmE family RNA methyltransferase"/>
    <property type="match status" value="1"/>
</dbReference>
<dbReference type="GO" id="GO:0005737">
    <property type="term" value="C:cytoplasm"/>
    <property type="evidence" value="ECO:0007669"/>
    <property type="project" value="UniProtKB-SubCell"/>
</dbReference>
<evidence type="ECO:0000256" key="12">
    <source>
        <dbReference type="PIRNR" id="PIRNR015601"/>
    </source>
</evidence>
<dbReference type="EC" id="2.1.1.193" evidence="3 12"/>
<dbReference type="PANTHER" id="PTHR30027:SF3">
    <property type="entry name" value="16S RRNA (URACIL(1498)-N(3))-METHYLTRANSFERASE"/>
    <property type="match status" value="1"/>
</dbReference>
<dbReference type="SUPFAM" id="SSF75217">
    <property type="entry name" value="alpha/beta knot"/>
    <property type="match status" value="1"/>
</dbReference>
<dbReference type="Pfam" id="PF04452">
    <property type="entry name" value="Methyltrans_RNA"/>
    <property type="match status" value="1"/>
</dbReference>
<proteinExistence type="inferred from homology"/>
<dbReference type="InterPro" id="IPR006700">
    <property type="entry name" value="RsmE"/>
</dbReference>
<dbReference type="PANTHER" id="PTHR30027">
    <property type="entry name" value="RIBOSOMAL RNA SMALL SUBUNIT METHYLTRANSFERASE E"/>
    <property type="match status" value="1"/>
</dbReference>
<dbReference type="CDD" id="cd18084">
    <property type="entry name" value="RsmE-like"/>
    <property type="match status" value="1"/>
</dbReference>
<evidence type="ECO:0000256" key="4">
    <source>
        <dbReference type="ARBA" id="ARBA00013673"/>
    </source>
</evidence>
<dbReference type="NCBIfam" id="NF008696">
    <property type="entry name" value="PRK11713.3-5"/>
    <property type="match status" value="1"/>
</dbReference>
<name>A0A1G4RIU1_9HYPH</name>
<dbReference type="Gene3D" id="3.40.1280.10">
    <property type="match status" value="1"/>
</dbReference>
<organism evidence="14 15">
    <name type="scientific">Ancylobacter rudongensis</name>
    <dbReference type="NCBI Taxonomy" id="177413"/>
    <lineage>
        <taxon>Bacteria</taxon>
        <taxon>Pseudomonadati</taxon>
        <taxon>Pseudomonadota</taxon>
        <taxon>Alphaproteobacteria</taxon>
        <taxon>Hyphomicrobiales</taxon>
        <taxon>Xanthobacteraceae</taxon>
        <taxon>Ancylobacter</taxon>
    </lineage>
</organism>
<evidence type="ECO:0000313" key="14">
    <source>
        <dbReference type="EMBL" id="SCW56852.1"/>
    </source>
</evidence>
<feature type="domain" description="Ribosomal RNA small subunit methyltransferase E methyltransferase" evidence="13">
    <location>
        <begin position="91"/>
        <end position="247"/>
    </location>
</feature>
<protein>
    <recommendedName>
        <fullName evidence="4 12">Ribosomal RNA small subunit methyltransferase E</fullName>
        <ecNumber evidence="3 12">2.1.1.193</ecNumber>
    </recommendedName>
</protein>
<comment type="catalytic activity">
    <reaction evidence="11 12">
        <text>uridine(1498) in 16S rRNA + S-adenosyl-L-methionine = N(3)-methyluridine(1498) in 16S rRNA + S-adenosyl-L-homocysteine + H(+)</text>
        <dbReference type="Rhea" id="RHEA:42920"/>
        <dbReference type="Rhea" id="RHEA-COMP:10283"/>
        <dbReference type="Rhea" id="RHEA-COMP:10284"/>
        <dbReference type="ChEBI" id="CHEBI:15378"/>
        <dbReference type="ChEBI" id="CHEBI:57856"/>
        <dbReference type="ChEBI" id="CHEBI:59789"/>
        <dbReference type="ChEBI" id="CHEBI:65315"/>
        <dbReference type="ChEBI" id="CHEBI:74502"/>
        <dbReference type="EC" id="2.1.1.193"/>
    </reaction>
</comment>
<dbReference type="InterPro" id="IPR029028">
    <property type="entry name" value="Alpha/beta_knot_MTases"/>
</dbReference>
<dbReference type="SUPFAM" id="SSF88697">
    <property type="entry name" value="PUA domain-like"/>
    <property type="match status" value="1"/>
</dbReference>
<evidence type="ECO:0000256" key="1">
    <source>
        <dbReference type="ARBA" id="ARBA00004496"/>
    </source>
</evidence>
<evidence type="ECO:0000256" key="11">
    <source>
        <dbReference type="ARBA" id="ARBA00047944"/>
    </source>
</evidence>
<dbReference type="EMBL" id="FMTP01000002">
    <property type="protein sequence ID" value="SCW56852.1"/>
    <property type="molecule type" value="Genomic_DNA"/>
</dbReference>
<evidence type="ECO:0000256" key="6">
    <source>
        <dbReference type="ARBA" id="ARBA00022552"/>
    </source>
</evidence>
<sequence>MTRAPADSTAEPYDFRAQRLFVDDALTEGAQVSLDRDRAHYVSDVIRLAVGGHLHLFNGRDGEWRAVREAGGRREVLLRCEALLRRQTPPPDLDYVFAPLKHARLDYMVQKAVEMGAGRLVPVMTRRTQATRVNTERMRANVIEAAEQCGILTPPDVLEPVTLPRWLADLPPERVLVFCDEAAPQADPLAPLRAAIAGPLAVLIGPEGGFADEERRLLATRPGAVVLSLGPRILRADTAAVAALALVEAARQAAP</sequence>
<keyword evidence="6 12" id="KW-0698">rRNA processing</keyword>
<dbReference type="Gene3D" id="2.40.240.20">
    <property type="entry name" value="Hypothetical PUA domain-like, domain 1"/>
    <property type="match status" value="1"/>
</dbReference>
<reference evidence="15" key="1">
    <citation type="submission" date="2016-10" db="EMBL/GenBank/DDBJ databases">
        <authorList>
            <person name="Varghese N."/>
            <person name="Submissions S."/>
        </authorList>
    </citation>
    <scope>NUCLEOTIDE SEQUENCE [LARGE SCALE GENOMIC DNA]</scope>
    <source>
        <strain evidence="15">CGMCC 1.1761</strain>
    </source>
</reference>
<comment type="similarity">
    <text evidence="2 12">Belongs to the RNA methyltransferase RsmE family.</text>
</comment>
<evidence type="ECO:0000256" key="5">
    <source>
        <dbReference type="ARBA" id="ARBA00022490"/>
    </source>
</evidence>
<evidence type="ECO:0000259" key="13">
    <source>
        <dbReference type="Pfam" id="PF04452"/>
    </source>
</evidence>
<accession>A0A1G4RIU1</accession>
<dbReference type="InterPro" id="IPR029026">
    <property type="entry name" value="tRNA_m1G_MTases_N"/>
</dbReference>
<dbReference type="AlphaFoldDB" id="A0A1G4RIU1"/>
<dbReference type="GO" id="GO:0070475">
    <property type="term" value="P:rRNA base methylation"/>
    <property type="evidence" value="ECO:0007669"/>
    <property type="project" value="TreeGrafter"/>
</dbReference>
<dbReference type="RefSeq" id="WP_091437889.1">
    <property type="nucleotide sequence ID" value="NZ_FMTP01000002.1"/>
</dbReference>
<dbReference type="STRING" id="177413.SAMN05660859_1690"/>
<dbReference type="PIRSF" id="PIRSF015601">
    <property type="entry name" value="MTase_slr0722"/>
    <property type="match status" value="1"/>
</dbReference>
<gene>
    <name evidence="14" type="ORF">SAMN05660859_1690</name>
</gene>
<keyword evidence="7 12" id="KW-0489">Methyltransferase</keyword>
<dbReference type="InterPro" id="IPR015947">
    <property type="entry name" value="PUA-like_sf"/>
</dbReference>
<dbReference type="InterPro" id="IPR046886">
    <property type="entry name" value="RsmE_MTase_dom"/>
</dbReference>
<dbReference type="Proteomes" id="UP000198889">
    <property type="component" value="Unassembled WGS sequence"/>
</dbReference>
<evidence type="ECO:0000256" key="8">
    <source>
        <dbReference type="ARBA" id="ARBA00022679"/>
    </source>
</evidence>
<dbReference type="GO" id="GO:0070042">
    <property type="term" value="F:rRNA (uridine-N3-)-methyltransferase activity"/>
    <property type="evidence" value="ECO:0007669"/>
    <property type="project" value="TreeGrafter"/>
</dbReference>
<comment type="function">
    <text evidence="10 12">Specifically methylates the N3 position of the uracil ring of uridine 1498 (m3U1498) in 16S rRNA. Acts on the fully assembled 30S ribosomal subunit.</text>
</comment>
<evidence type="ECO:0000256" key="3">
    <source>
        <dbReference type="ARBA" id="ARBA00012328"/>
    </source>
</evidence>
<evidence type="ECO:0000256" key="7">
    <source>
        <dbReference type="ARBA" id="ARBA00022603"/>
    </source>
</evidence>
<evidence type="ECO:0000256" key="10">
    <source>
        <dbReference type="ARBA" id="ARBA00025699"/>
    </source>
</evidence>
<evidence type="ECO:0000256" key="2">
    <source>
        <dbReference type="ARBA" id="ARBA00005528"/>
    </source>
</evidence>
<keyword evidence="5 12" id="KW-0963">Cytoplasm</keyword>
<comment type="subcellular location">
    <subcellularLocation>
        <location evidence="1 12">Cytoplasm</location>
    </subcellularLocation>
</comment>
<evidence type="ECO:0000313" key="15">
    <source>
        <dbReference type="Proteomes" id="UP000198889"/>
    </source>
</evidence>
<evidence type="ECO:0000256" key="9">
    <source>
        <dbReference type="ARBA" id="ARBA00022691"/>
    </source>
</evidence>
<keyword evidence="15" id="KW-1185">Reference proteome</keyword>
<keyword evidence="8 12" id="KW-0808">Transferase</keyword>